<organism evidence="2 3">
    <name type="scientific">Microbacterium enclense</name>
    <dbReference type="NCBI Taxonomy" id="993073"/>
    <lineage>
        <taxon>Bacteria</taxon>
        <taxon>Bacillati</taxon>
        <taxon>Actinomycetota</taxon>
        <taxon>Actinomycetes</taxon>
        <taxon>Micrococcales</taxon>
        <taxon>Microbacteriaceae</taxon>
        <taxon>Microbacterium</taxon>
    </lineage>
</organism>
<dbReference type="AlphaFoldDB" id="A0A1G6HMG7"/>
<feature type="compositionally biased region" description="Basic and acidic residues" evidence="1">
    <location>
        <begin position="166"/>
        <end position="176"/>
    </location>
</feature>
<feature type="region of interest" description="Disordered" evidence="1">
    <location>
        <begin position="166"/>
        <end position="203"/>
    </location>
</feature>
<feature type="compositionally biased region" description="Pro residues" evidence="1">
    <location>
        <begin position="189"/>
        <end position="199"/>
    </location>
</feature>
<accession>A0A1G6HMG7</accession>
<evidence type="ECO:0000256" key="1">
    <source>
        <dbReference type="SAM" id="MobiDB-lite"/>
    </source>
</evidence>
<name>A0A1G6HMG7_9MICO</name>
<dbReference type="Proteomes" id="UP000183203">
    <property type="component" value="Unassembled WGS sequence"/>
</dbReference>
<reference evidence="2 3" key="1">
    <citation type="submission" date="2016-09" db="EMBL/GenBank/DDBJ databases">
        <authorList>
            <person name="Capua I."/>
            <person name="De Benedictis P."/>
            <person name="Joannis T."/>
            <person name="Lombin L.H."/>
            <person name="Cattoli G."/>
        </authorList>
    </citation>
    <scope>NUCLEOTIDE SEQUENCE [LARGE SCALE GENOMIC DNA]</scope>
    <source>
        <strain evidence="2 3">NIO-1002</strain>
    </source>
</reference>
<proteinExistence type="predicted"/>
<evidence type="ECO:0000313" key="2">
    <source>
        <dbReference type="EMBL" id="SDB95497.1"/>
    </source>
</evidence>
<gene>
    <name evidence="2" type="ORF">SAMN05216418_1349</name>
</gene>
<sequence>MQLLQAPSAPLPLAPRAWGADRATVEGMNIQHAARELRSLMLPELRQRQLVAEAAHSPSDAARALLVSRARYEAQQAVQASAEAFDALQTARAAWAVRNPHEVRRGCPDDHPHGTTGTCFRKHDCRCDSCVGAQRARMETQKRKQRDATQRPVQVKYVVPTKPDAVRVQKRPEKVNSKPVAPTRKSPGRPLPGRPPVTLPPGKEHGLPKVYWHFKCRCDACTLAVRAYNRALNERKKAQKEEDSK</sequence>
<dbReference type="EMBL" id="FMYG01000002">
    <property type="protein sequence ID" value="SDB95497.1"/>
    <property type="molecule type" value="Genomic_DNA"/>
</dbReference>
<protein>
    <submittedName>
        <fullName evidence="2">Uncharacterized protein</fullName>
    </submittedName>
</protein>
<evidence type="ECO:0000313" key="3">
    <source>
        <dbReference type="Proteomes" id="UP000183203"/>
    </source>
</evidence>